<accession>A0A9W7CWC2</accession>
<dbReference type="EMBL" id="BSXT01001808">
    <property type="protein sequence ID" value="GMF45358.1"/>
    <property type="molecule type" value="Genomic_DNA"/>
</dbReference>
<keyword evidence="2" id="KW-1185">Reference proteome</keyword>
<protein>
    <submittedName>
        <fullName evidence="1">Unnamed protein product</fullName>
    </submittedName>
</protein>
<evidence type="ECO:0000313" key="1">
    <source>
        <dbReference type="EMBL" id="GMF45358.1"/>
    </source>
</evidence>
<comment type="caution">
    <text evidence="1">The sequence shown here is derived from an EMBL/GenBank/DDBJ whole genome shotgun (WGS) entry which is preliminary data.</text>
</comment>
<name>A0A9W7CWC2_9STRA</name>
<evidence type="ECO:0000313" key="2">
    <source>
        <dbReference type="Proteomes" id="UP001165121"/>
    </source>
</evidence>
<reference evidence="1" key="1">
    <citation type="submission" date="2023-04" db="EMBL/GenBank/DDBJ databases">
        <title>Phytophthora fragariaefolia NBRC 109709.</title>
        <authorList>
            <person name="Ichikawa N."/>
            <person name="Sato H."/>
            <person name="Tonouchi N."/>
        </authorList>
    </citation>
    <scope>NUCLEOTIDE SEQUENCE</scope>
    <source>
        <strain evidence="1">NBRC 109709</strain>
    </source>
</reference>
<organism evidence="1 2">
    <name type="scientific">Phytophthora fragariaefolia</name>
    <dbReference type="NCBI Taxonomy" id="1490495"/>
    <lineage>
        <taxon>Eukaryota</taxon>
        <taxon>Sar</taxon>
        <taxon>Stramenopiles</taxon>
        <taxon>Oomycota</taxon>
        <taxon>Peronosporomycetes</taxon>
        <taxon>Peronosporales</taxon>
        <taxon>Peronosporaceae</taxon>
        <taxon>Phytophthora</taxon>
    </lineage>
</organism>
<dbReference type="Proteomes" id="UP001165121">
    <property type="component" value="Unassembled WGS sequence"/>
</dbReference>
<dbReference type="OrthoDB" id="116443at2759"/>
<proteinExistence type="predicted"/>
<sequence>MAAEITTITNERGGLSVLGNAVTIERDAKTPEKKISKHEMRAAYALQGLLVASTAMATLYNPQHVVLGTDGTVVVGAGPSLYFRTAKNQIYRGHDQLESEEPSRLVEFDTELHNLKQAEAETNLPLAALPARPMVGCSAALPIIHDELLAVDDLDTSVEVTQM</sequence>
<dbReference type="AlphaFoldDB" id="A0A9W7CWC2"/>
<gene>
    <name evidence="1" type="ORF">Pfra01_001620000</name>
</gene>